<evidence type="ECO:0000313" key="4">
    <source>
        <dbReference type="Proteomes" id="UP001500689"/>
    </source>
</evidence>
<evidence type="ECO:0000256" key="1">
    <source>
        <dbReference type="ARBA" id="ARBA00006484"/>
    </source>
</evidence>
<dbReference type="PANTHER" id="PTHR43639:SF1">
    <property type="entry name" value="SHORT-CHAIN DEHYDROGENASE_REDUCTASE FAMILY PROTEIN"/>
    <property type="match status" value="1"/>
</dbReference>
<keyword evidence="2" id="KW-0560">Oxidoreductase</keyword>
<gene>
    <name evidence="3" type="ORF">GCM10022222_58790</name>
</gene>
<protein>
    <submittedName>
        <fullName evidence="3">SDR family oxidoreductase</fullName>
    </submittedName>
</protein>
<name>A0ABP6XHD2_9PSEU</name>
<comment type="similarity">
    <text evidence="1">Belongs to the short-chain dehydrogenases/reductases (SDR) family.</text>
</comment>
<dbReference type="EMBL" id="BAAAZN010000014">
    <property type="protein sequence ID" value="GAA3567105.1"/>
    <property type="molecule type" value="Genomic_DNA"/>
</dbReference>
<dbReference type="RefSeq" id="WP_344865582.1">
    <property type="nucleotide sequence ID" value="NZ_BAAAZN010000014.1"/>
</dbReference>
<dbReference type="Proteomes" id="UP001500689">
    <property type="component" value="Unassembled WGS sequence"/>
</dbReference>
<keyword evidence="4" id="KW-1185">Reference proteome</keyword>
<dbReference type="InterPro" id="IPR036291">
    <property type="entry name" value="NAD(P)-bd_dom_sf"/>
</dbReference>
<accession>A0ABP6XHD2</accession>
<dbReference type="Gene3D" id="3.40.50.720">
    <property type="entry name" value="NAD(P)-binding Rossmann-like Domain"/>
    <property type="match status" value="1"/>
</dbReference>
<dbReference type="NCBIfam" id="NF005868">
    <property type="entry name" value="PRK07806.1"/>
    <property type="match status" value="1"/>
</dbReference>
<comment type="caution">
    <text evidence="3">The sequence shown here is derived from an EMBL/GenBank/DDBJ whole genome shotgun (WGS) entry which is preliminary data.</text>
</comment>
<dbReference type="SUPFAM" id="SSF51735">
    <property type="entry name" value="NAD(P)-binding Rossmann-fold domains"/>
    <property type="match status" value="1"/>
</dbReference>
<evidence type="ECO:0000313" key="3">
    <source>
        <dbReference type="EMBL" id="GAA3567105.1"/>
    </source>
</evidence>
<dbReference type="Pfam" id="PF00106">
    <property type="entry name" value="adh_short"/>
    <property type="match status" value="1"/>
</dbReference>
<sequence length="245" mass="25584">MTRRTALVTGASRGIGAATAKLLGASGFRVVLNYRDKARRAEQVARTITTAGGAAIAVQADLTGPAAVAAMMATVGEEFGRLDLLVLNASGGMERDADAGYAMRLNRDAQLDVLERALPLMPSGSRVVFVTSHLAHFHDRARHIGPYEPVAVSKRAGEDALRARIPELTSRGIGFVVVSGDIIEGTATVLLLDRASPGLLAERRRQVGTLPTVAGFAEQVAAAGTAELPPGHTVYVGGADYFAGR</sequence>
<dbReference type="InterPro" id="IPR002347">
    <property type="entry name" value="SDR_fam"/>
</dbReference>
<organism evidence="3 4">
    <name type="scientific">Amycolatopsis ultiminotia</name>
    <dbReference type="NCBI Taxonomy" id="543629"/>
    <lineage>
        <taxon>Bacteria</taxon>
        <taxon>Bacillati</taxon>
        <taxon>Actinomycetota</taxon>
        <taxon>Actinomycetes</taxon>
        <taxon>Pseudonocardiales</taxon>
        <taxon>Pseudonocardiaceae</taxon>
        <taxon>Amycolatopsis</taxon>
    </lineage>
</organism>
<evidence type="ECO:0000256" key="2">
    <source>
        <dbReference type="ARBA" id="ARBA00023002"/>
    </source>
</evidence>
<proteinExistence type="inferred from homology"/>
<reference evidence="4" key="1">
    <citation type="journal article" date="2019" name="Int. J. Syst. Evol. Microbiol.">
        <title>The Global Catalogue of Microorganisms (GCM) 10K type strain sequencing project: providing services to taxonomists for standard genome sequencing and annotation.</title>
        <authorList>
            <consortium name="The Broad Institute Genomics Platform"/>
            <consortium name="The Broad Institute Genome Sequencing Center for Infectious Disease"/>
            <person name="Wu L."/>
            <person name="Ma J."/>
        </authorList>
    </citation>
    <scope>NUCLEOTIDE SEQUENCE [LARGE SCALE GENOMIC DNA]</scope>
    <source>
        <strain evidence="4">JCM 16898</strain>
    </source>
</reference>
<dbReference type="PANTHER" id="PTHR43639">
    <property type="entry name" value="OXIDOREDUCTASE, SHORT-CHAIN DEHYDROGENASE/REDUCTASE FAMILY (AFU_ORTHOLOGUE AFUA_5G02870)"/>
    <property type="match status" value="1"/>
</dbReference>
<dbReference type="PRINTS" id="PR00081">
    <property type="entry name" value="GDHRDH"/>
</dbReference>